<name>A0ABQ0KUA5_MYCCL</name>
<dbReference type="InterPro" id="IPR050987">
    <property type="entry name" value="AtrR-like"/>
</dbReference>
<accession>A0ABQ0KUA5</accession>
<evidence type="ECO:0000313" key="7">
    <source>
        <dbReference type="Proteomes" id="UP000815677"/>
    </source>
</evidence>
<keyword evidence="7" id="KW-1185">Reference proteome</keyword>
<evidence type="ECO:0008006" key="8">
    <source>
        <dbReference type="Google" id="ProtNLM"/>
    </source>
</evidence>
<evidence type="ECO:0000256" key="3">
    <source>
        <dbReference type="ARBA" id="ARBA00023125"/>
    </source>
</evidence>
<dbReference type="PANTHER" id="PTHR46910">
    <property type="entry name" value="TRANSCRIPTION FACTOR PDR1"/>
    <property type="match status" value="1"/>
</dbReference>
<keyword evidence="4" id="KW-0539">Nucleus</keyword>
<evidence type="ECO:0000256" key="5">
    <source>
        <dbReference type="SAM" id="MobiDB-lite"/>
    </source>
</evidence>
<comment type="subcellular location">
    <subcellularLocation>
        <location evidence="1">Nucleus</location>
    </subcellularLocation>
</comment>
<feature type="compositionally biased region" description="Low complexity" evidence="5">
    <location>
        <begin position="27"/>
        <end position="37"/>
    </location>
</feature>
<evidence type="ECO:0000256" key="2">
    <source>
        <dbReference type="ARBA" id="ARBA00022723"/>
    </source>
</evidence>
<reference evidence="6" key="1">
    <citation type="submission" date="2014-09" db="EMBL/GenBank/DDBJ databases">
        <title>Genome sequence of the luminous mushroom Mycena chlorophos for searching fungal bioluminescence genes.</title>
        <authorList>
            <person name="Tanaka Y."/>
            <person name="Kasuga D."/>
            <person name="Oba Y."/>
            <person name="Hase S."/>
            <person name="Sato K."/>
            <person name="Oba Y."/>
            <person name="Sakakibara Y."/>
        </authorList>
    </citation>
    <scope>NUCLEOTIDE SEQUENCE</scope>
</reference>
<sequence>MMHSDVEPLCPPANTAESLQATAQRCPTTAAPPAYTPERNPDKRGWVLCRTALGGAGICRQQRLPDTAPKDLMTSNHMLLEVGQYARSLEEKLTESEAKLRSQKPPKDTPPPRGVVVDYHSSGIAAYFNELLDPYSGYHKNNRHYGSSSTSHFCRTPPLLTIMSSALEFPDADLLQTPVHMYFEQIDPVVGILLRPLLKSAVARNRHPADRPFGEVVLAVCTVASKYSDDSRALLDQAPRDDEHSAGWNWLAQVHPHFSDVQPGAGVTAGSAHRALYFFLYECWSHVGVGLQCLKIIGAENPEWYQLPSLTPLDAELYNRVFWILVFREYIMTVFKGRVGAITSFDAPPPTTPDYEYGTCPRTKSQRWRNNISSPARRLPTPTHPCDRI</sequence>
<proteinExistence type="predicted"/>
<dbReference type="CDD" id="cd12148">
    <property type="entry name" value="fungal_TF_MHR"/>
    <property type="match status" value="1"/>
</dbReference>
<dbReference type="Proteomes" id="UP000815677">
    <property type="component" value="Unassembled WGS sequence"/>
</dbReference>
<evidence type="ECO:0000256" key="1">
    <source>
        <dbReference type="ARBA" id="ARBA00004123"/>
    </source>
</evidence>
<protein>
    <recommendedName>
        <fullName evidence="8">Transcription factor domain-containing protein</fullName>
    </recommendedName>
</protein>
<dbReference type="EMBL" id="DF838010">
    <property type="protein sequence ID" value="GAT42484.1"/>
    <property type="molecule type" value="Genomic_DNA"/>
</dbReference>
<feature type="region of interest" description="Disordered" evidence="5">
    <location>
        <begin position="93"/>
        <end position="113"/>
    </location>
</feature>
<evidence type="ECO:0000313" key="6">
    <source>
        <dbReference type="EMBL" id="GAT42484.1"/>
    </source>
</evidence>
<organism evidence="6 7">
    <name type="scientific">Mycena chlorophos</name>
    <name type="common">Agaric fungus</name>
    <name type="synonym">Agaricus chlorophos</name>
    <dbReference type="NCBI Taxonomy" id="658473"/>
    <lineage>
        <taxon>Eukaryota</taxon>
        <taxon>Fungi</taxon>
        <taxon>Dikarya</taxon>
        <taxon>Basidiomycota</taxon>
        <taxon>Agaricomycotina</taxon>
        <taxon>Agaricomycetes</taxon>
        <taxon>Agaricomycetidae</taxon>
        <taxon>Agaricales</taxon>
        <taxon>Marasmiineae</taxon>
        <taxon>Mycenaceae</taxon>
        <taxon>Mycena</taxon>
    </lineage>
</organism>
<dbReference type="PANTHER" id="PTHR46910:SF3">
    <property type="entry name" value="HALOTOLERANCE PROTEIN 9-RELATED"/>
    <property type="match status" value="1"/>
</dbReference>
<evidence type="ECO:0000256" key="4">
    <source>
        <dbReference type="ARBA" id="ARBA00023242"/>
    </source>
</evidence>
<gene>
    <name evidence="6" type="ORF">MCHLO_00197</name>
</gene>
<keyword evidence="3" id="KW-0238">DNA-binding</keyword>
<feature type="region of interest" description="Disordered" evidence="5">
    <location>
        <begin position="20"/>
        <end position="42"/>
    </location>
</feature>
<keyword evidence="2" id="KW-0479">Metal-binding</keyword>